<dbReference type="SUPFAM" id="SSF52540">
    <property type="entry name" value="P-loop containing nucleoside triphosphate hydrolases"/>
    <property type="match status" value="1"/>
</dbReference>
<sequence length="455" mass="50525">MTDSIHRLPPQSLEAEMSILGGILLENKALNKALELLSADDFYKESHRKIFTALVNLSEKGEPADLVTLTAELDRRSELDAVGGNAYLAALVDYVPTAANISYYCKLVKEKAISRRLISTATEIATRGYEGGDVEQALDWAEKSIFEITGMKTQQSYFSAKEILKDTFKAIEKLYDRKEMVTGVPTGFTDLDEKTAGLQGGDLIILAGRPSMGKTAFCLNIVENAAVHHKEPVPTVVFSLEMGKEQLVQRMLCSLSRVDASRLRTGNLGESDWPKLTTGAGLLAEAPVYIDDTPAISVLELRAKARRLKAERGLGLIVVDYLQLMQGSNQESRQQEISEISRSLKALAKELDVPVMALSQLNRSLENRTDKRPIMADLRESGAIEQDADVIMFVYREAVYCEECRNKDKTCDKGHDMDAEIIIGKQRNGPIGTVNLTFRGMYTRFENQARRDDGF</sequence>
<dbReference type="InterPro" id="IPR007692">
    <property type="entry name" value="DNA_helicase_DnaB"/>
</dbReference>
<dbReference type="PROSITE" id="PS51199">
    <property type="entry name" value="SF4_HELICASE"/>
    <property type="match status" value="1"/>
</dbReference>
<evidence type="ECO:0000256" key="7">
    <source>
        <dbReference type="ARBA" id="ARBA00022840"/>
    </source>
</evidence>
<gene>
    <name evidence="15" type="ORF">B5V00_02935</name>
</gene>
<reference evidence="15 16" key="1">
    <citation type="submission" date="2017-03" db="EMBL/GenBank/DDBJ databases">
        <title>Genome sequence of Geothermobacter sp. EPR-M, Deep-Sea Iron Reducer.</title>
        <authorList>
            <person name="Tully B."/>
            <person name="Savalia P."/>
            <person name="Abuyen K."/>
            <person name="Baughan C."/>
            <person name="Romero E."/>
            <person name="Ronkowski C."/>
            <person name="Torres B."/>
            <person name="Tremblay J."/>
            <person name="Trujillo A."/>
            <person name="Tyler M."/>
            <person name="Perez-Rodriguez I."/>
            <person name="Amend J."/>
        </authorList>
    </citation>
    <scope>NUCLEOTIDE SEQUENCE [LARGE SCALE GENOMIC DNA]</scope>
    <source>
        <strain evidence="15 16">EPR-M</strain>
    </source>
</reference>
<dbReference type="PANTHER" id="PTHR30153:SF2">
    <property type="entry name" value="REPLICATIVE DNA HELICASE"/>
    <property type="match status" value="1"/>
</dbReference>
<evidence type="ECO:0000256" key="6">
    <source>
        <dbReference type="ARBA" id="ARBA00022806"/>
    </source>
</evidence>
<evidence type="ECO:0000256" key="9">
    <source>
        <dbReference type="ARBA" id="ARBA00023235"/>
    </source>
</evidence>
<dbReference type="EC" id="5.6.2.3" evidence="12 13"/>
<dbReference type="InterPro" id="IPR007694">
    <property type="entry name" value="DNA_helicase_DnaB-like_C"/>
</dbReference>
<keyword evidence="3 13" id="KW-0235">DNA replication</keyword>
<dbReference type="FunFam" id="1.10.860.10:FF:000001">
    <property type="entry name" value="Replicative DNA helicase"/>
    <property type="match status" value="1"/>
</dbReference>
<dbReference type="Pfam" id="PF03796">
    <property type="entry name" value="DnaB_C"/>
    <property type="match status" value="1"/>
</dbReference>
<dbReference type="Gene3D" id="1.10.860.10">
    <property type="entry name" value="DNAb Helicase, Chain A"/>
    <property type="match status" value="1"/>
</dbReference>
<dbReference type="GO" id="GO:0016887">
    <property type="term" value="F:ATP hydrolysis activity"/>
    <property type="evidence" value="ECO:0007669"/>
    <property type="project" value="RHEA"/>
</dbReference>
<evidence type="ECO:0000256" key="11">
    <source>
        <dbReference type="ARBA" id="ARBA00048954"/>
    </source>
</evidence>
<evidence type="ECO:0000313" key="15">
    <source>
        <dbReference type="EMBL" id="ORJ63020.1"/>
    </source>
</evidence>
<dbReference type="InterPro" id="IPR016136">
    <property type="entry name" value="DNA_helicase_N/primase_C"/>
</dbReference>
<protein>
    <recommendedName>
        <fullName evidence="12 13">Replicative DNA helicase</fullName>
        <ecNumber evidence="12 13">5.6.2.3</ecNumber>
    </recommendedName>
</protein>
<organism evidence="15 16">
    <name type="scientific">Geothermobacter hydrogeniphilus</name>
    <dbReference type="NCBI Taxonomy" id="1969733"/>
    <lineage>
        <taxon>Bacteria</taxon>
        <taxon>Pseudomonadati</taxon>
        <taxon>Thermodesulfobacteriota</taxon>
        <taxon>Desulfuromonadia</taxon>
        <taxon>Desulfuromonadales</taxon>
        <taxon>Geothermobacteraceae</taxon>
        <taxon>Geothermobacter</taxon>
    </lineage>
</organism>
<dbReference type="RefSeq" id="WP_085009260.1">
    <property type="nucleotide sequence ID" value="NZ_NAAD01000002.1"/>
</dbReference>
<keyword evidence="6 13" id="KW-0347">Helicase</keyword>
<comment type="caution">
    <text evidence="15">The sequence shown here is derived from an EMBL/GenBank/DDBJ whole genome shotgun (WGS) entry which is preliminary data.</text>
</comment>
<dbReference type="Proteomes" id="UP000193136">
    <property type="component" value="Unassembled WGS sequence"/>
</dbReference>
<evidence type="ECO:0000256" key="8">
    <source>
        <dbReference type="ARBA" id="ARBA00023125"/>
    </source>
</evidence>
<evidence type="ECO:0000256" key="10">
    <source>
        <dbReference type="ARBA" id="ARBA00044932"/>
    </source>
</evidence>
<keyword evidence="8 13" id="KW-0238">DNA-binding</keyword>
<evidence type="ECO:0000313" key="16">
    <source>
        <dbReference type="Proteomes" id="UP000193136"/>
    </source>
</evidence>
<keyword evidence="5 13" id="KW-0378">Hydrolase</keyword>
<dbReference type="InterPro" id="IPR036185">
    <property type="entry name" value="DNA_heli_DnaB-like_N_sf"/>
</dbReference>
<proteinExistence type="inferred from homology"/>
<dbReference type="SUPFAM" id="SSF48024">
    <property type="entry name" value="N-terminal domain of DnaB helicase"/>
    <property type="match status" value="1"/>
</dbReference>
<accession>A0A1X0YCS0</accession>
<dbReference type="GO" id="GO:0043139">
    <property type="term" value="F:5'-3' DNA helicase activity"/>
    <property type="evidence" value="ECO:0007669"/>
    <property type="project" value="UniProtKB-EC"/>
</dbReference>
<keyword evidence="16" id="KW-1185">Reference proteome</keyword>
<dbReference type="GO" id="GO:0006269">
    <property type="term" value="P:DNA replication, synthesis of primer"/>
    <property type="evidence" value="ECO:0007669"/>
    <property type="project" value="UniProtKB-UniRule"/>
</dbReference>
<dbReference type="NCBIfam" id="TIGR00665">
    <property type="entry name" value="DnaB"/>
    <property type="match status" value="1"/>
</dbReference>
<keyword evidence="2 13" id="KW-0639">Primosome</keyword>
<dbReference type="Gene3D" id="3.40.50.300">
    <property type="entry name" value="P-loop containing nucleotide triphosphate hydrolases"/>
    <property type="match status" value="1"/>
</dbReference>
<feature type="domain" description="SF4 helicase" evidence="14">
    <location>
        <begin position="177"/>
        <end position="452"/>
    </location>
</feature>
<evidence type="ECO:0000256" key="1">
    <source>
        <dbReference type="ARBA" id="ARBA00008428"/>
    </source>
</evidence>
<dbReference type="GO" id="GO:0005524">
    <property type="term" value="F:ATP binding"/>
    <property type="evidence" value="ECO:0007669"/>
    <property type="project" value="UniProtKB-UniRule"/>
</dbReference>
<dbReference type="AlphaFoldDB" id="A0A1X0YCS0"/>
<keyword evidence="9" id="KW-0413">Isomerase</keyword>
<dbReference type="Pfam" id="PF00772">
    <property type="entry name" value="DnaB"/>
    <property type="match status" value="1"/>
</dbReference>
<dbReference type="GO" id="GO:0003677">
    <property type="term" value="F:DNA binding"/>
    <property type="evidence" value="ECO:0007669"/>
    <property type="project" value="UniProtKB-UniRule"/>
</dbReference>
<evidence type="ECO:0000259" key="14">
    <source>
        <dbReference type="PROSITE" id="PS51199"/>
    </source>
</evidence>
<dbReference type="PANTHER" id="PTHR30153">
    <property type="entry name" value="REPLICATIVE DNA HELICASE DNAB"/>
    <property type="match status" value="1"/>
</dbReference>
<keyword evidence="4 13" id="KW-0547">Nucleotide-binding</keyword>
<evidence type="ECO:0000256" key="4">
    <source>
        <dbReference type="ARBA" id="ARBA00022741"/>
    </source>
</evidence>
<comment type="similarity">
    <text evidence="1 13">Belongs to the helicase family. DnaB subfamily.</text>
</comment>
<dbReference type="GO" id="GO:0005829">
    <property type="term" value="C:cytosol"/>
    <property type="evidence" value="ECO:0007669"/>
    <property type="project" value="TreeGrafter"/>
</dbReference>
<dbReference type="InterPro" id="IPR027417">
    <property type="entry name" value="P-loop_NTPase"/>
</dbReference>
<dbReference type="STRING" id="1969733.B5V00_02935"/>
<evidence type="ECO:0000256" key="12">
    <source>
        <dbReference type="NCBIfam" id="TIGR00665"/>
    </source>
</evidence>
<evidence type="ECO:0000256" key="3">
    <source>
        <dbReference type="ARBA" id="ARBA00022705"/>
    </source>
</evidence>
<dbReference type="GO" id="GO:1990077">
    <property type="term" value="C:primosome complex"/>
    <property type="evidence" value="ECO:0007669"/>
    <property type="project" value="UniProtKB-UniRule"/>
</dbReference>
<keyword evidence="7 13" id="KW-0067">ATP-binding</keyword>
<comment type="function">
    <text evidence="10 13">The main replicative DNA helicase, it participates in initiation and elongation during chromosome replication. Travels ahead of the DNA replisome, separating dsDNA into templates for DNA synthesis. A processive ATP-dependent 5'-3' DNA helicase it has DNA-dependent ATPase activity.</text>
</comment>
<dbReference type="GO" id="GO:0042802">
    <property type="term" value="F:identical protein binding"/>
    <property type="evidence" value="ECO:0007669"/>
    <property type="project" value="UniProtKB-ARBA"/>
</dbReference>
<evidence type="ECO:0000256" key="5">
    <source>
        <dbReference type="ARBA" id="ARBA00022801"/>
    </source>
</evidence>
<comment type="catalytic activity">
    <reaction evidence="11 13">
        <text>ATP + H2O = ADP + phosphate + H(+)</text>
        <dbReference type="Rhea" id="RHEA:13065"/>
        <dbReference type="ChEBI" id="CHEBI:15377"/>
        <dbReference type="ChEBI" id="CHEBI:15378"/>
        <dbReference type="ChEBI" id="CHEBI:30616"/>
        <dbReference type="ChEBI" id="CHEBI:43474"/>
        <dbReference type="ChEBI" id="CHEBI:456216"/>
        <dbReference type="EC" id="5.6.2.3"/>
    </reaction>
</comment>
<dbReference type="NCBIfam" id="NF004384">
    <property type="entry name" value="PRK05748.1"/>
    <property type="match status" value="1"/>
</dbReference>
<evidence type="ECO:0000256" key="2">
    <source>
        <dbReference type="ARBA" id="ARBA00022515"/>
    </source>
</evidence>
<evidence type="ECO:0000256" key="13">
    <source>
        <dbReference type="RuleBase" id="RU362085"/>
    </source>
</evidence>
<dbReference type="OrthoDB" id="9773982at2"/>
<dbReference type="InterPro" id="IPR007693">
    <property type="entry name" value="DNA_helicase_DnaB-like_N"/>
</dbReference>
<name>A0A1X0YCS0_9BACT</name>
<dbReference type="CDD" id="cd00984">
    <property type="entry name" value="DnaB_C"/>
    <property type="match status" value="1"/>
</dbReference>
<dbReference type="EMBL" id="NAAD01000002">
    <property type="protein sequence ID" value="ORJ63020.1"/>
    <property type="molecule type" value="Genomic_DNA"/>
</dbReference>
<dbReference type="FunFam" id="3.40.50.300:FF:000076">
    <property type="entry name" value="Replicative DNA helicase"/>
    <property type="match status" value="1"/>
</dbReference>